<proteinExistence type="predicted"/>
<dbReference type="AlphaFoldDB" id="A0A7Y4M2Q6"/>
<keyword evidence="2" id="KW-1185">Reference proteome</keyword>
<name>A0A7Y4M2Q6_9BRAD</name>
<dbReference type="EMBL" id="JAAVLW010000004">
    <property type="protein sequence ID" value="NOJ47671.1"/>
    <property type="molecule type" value="Genomic_DNA"/>
</dbReference>
<gene>
    <name evidence="1" type="ORF">HCN50_15670</name>
</gene>
<evidence type="ECO:0000313" key="2">
    <source>
        <dbReference type="Proteomes" id="UP000528734"/>
    </source>
</evidence>
<sequence length="68" mass="8489">MIAKRKRNTSLDLRPPTAWREAWHLWTVFFPRRSITGRLVFGRVWRRHDGRHWIYKRFLEYPLDDHEG</sequence>
<dbReference type="Proteomes" id="UP000528734">
    <property type="component" value="Unassembled WGS sequence"/>
</dbReference>
<accession>A0A7Y4M2Q6</accession>
<reference evidence="1 2" key="1">
    <citation type="submission" date="2020-03" db="EMBL/GenBank/DDBJ databases">
        <title>Bradyrhizobium diversity isolated from nodules of Muelleranthus trifoliolatus.</title>
        <authorList>
            <person name="Klepa M."/>
            <person name="Helene L."/>
            <person name="Hungria M."/>
        </authorList>
    </citation>
    <scope>NUCLEOTIDE SEQUENCE [LARGE SCALE GENOMIC DNA]</scope>
    <source>
        <strain evidence="1 2">WSM 1744</strain>
    </source>
</reference>
<evidence type="ECO:0000313" key="1">
    <source>
        <dbReference type="EMBL" id="NOJ47671.1"/>
    </source>
</evidence>
<organism evidence="1 2">
    <name type="scientific">Bradyrhizobium archetypum</name>
    <dbReference type="NCBI Taxonomy" id="2721160"/>
    <lineage>
        <taxon>Bacteria</taxon>
        <taxon>Pseudomonadati</taxon>
        <taxon>Pseudomonadota</taxon>
        <taxon>Alphaproteobacteria</taxon>
        <taxon>Hyphomicrobiales</taxon>
        <taxon>Nitrobacteraceae</taxon>
        <taxon>Bradyrhizobium</taxon>
    </lineage>
</organism>
<comment type="caution">
    <text evidence="1">The sequence shown here is derived from an EMBL/GenBank/DDBJ whole genome shotgun (WGS) entry which is preliminary data.</text>
</comment>
<protein>
    <submittedName>
        <fullName evidence="1">Uncharacterized protein</fullName>
    </submittedName>
</protein>